<comment type="caution">
    <text evidence="1">The sequence shown here is derived from an EMBL/GenBank/DDBJ whole genome shotgun (WGS) entry which is preliminary data.</text>
</comment>
<name>A0A1F7SHL1_9BACT</name>
<sequence>MIFKTKVIAYPLIDKYFEKSWKELTQFYEFTPKYKPKIFIIEDRKTIDAFMETKTLKWCKNGCIRGNIFLLNPKKYSQVTDREFDPQRFYGSIIHELSHHFYVQIANHNKPVWLNEGVALIFGDQLKYRKKPEKFVNFLKFSLINAEGEETVYQESGFVIEKIISKFGKEKILELIKSLRSINNNDQFIKQFNRVYGFELNYDNINNL</sequence>
<dbReference type="Proteomes" id="UP000185874">
    <property type="component" value="Unassembled WGS sequence"/>
</dbReference>
<proteinExistence type="predicted"/>
<gene>
    <name evidence="1" type="ORF">A3K55_02045</name>
</gene>
<evidence type="ECO:0008006" key="3">
    <source>
        <dbReference type="Google" id="ProtNLM"/>
    </source>
</evidence>
<accession>A0A1F7SHL1</accession>
<dbReference type="AlphaFoldDB" id="A0A1F7SHL1"/>
<organism evidence="1 2">
    <name type="scientific">Candidatus Shapirobacteria bacterium RBG_13_44_7</name>
    <dbReference type="NCBI Taxonomy" id="1802149"/>
    <lineage>
        <taxon>Bacteria</taxon>
        <taxon>Candidatus Shapironibacteriota</taxon>
    </lineage>
</organism>
<evidence type="ECO:0000313" key="2">
    <source>
        <dbReference type="Proteomes" id="UP000185874"/>
    </source>
</evidence>
<protein>
    <recommendedName>
        <fullName evidence="3">Peptidase MA-like domain-containing protein</fullName>
    </recommendedName>
</protein>
<dbReference type="EMBL" id="MGDJ01000017">
    <property type="protein sequence ID" value="OGL53249.1"/>
    <property type="molecule type" value="Genomic_DNA"/>
</dbReference>
<reference evidence="1 2" key="1">
    <citation type="journal article" date="2016" name="Nat. Commun.">
        <title>Thousands of microbial genomes shed light on interconnected biogeochemical processes in an aquifer system.</title>
        <authorList>
            <person name="Anantharaman K."/>
            <person name="Brown C.T."/>
            <person name="Hug L.A."/>
            <person name="Sharon I."/>
            <person name="Castelle C.J."/>
            <person name="Probst A.J."/>
            <person name="Thomas B.C."/>
            <person name="Singh A."/>
            <person name="Wilkins M.J."/>
            <person name="Karaoz U."/>
            <person name="Brodie E.L."/>
            <person name="Williams K.H."/>
            <person name="Hubbard S.S."/>
            <person name="Banfield J.F."/>
        </authorList>
    </citation>
    <scope>NUCLEOTIDE SEQUENCE [LARGE SCALE GENOMIC DNA]</scope>
</reference>
<evidence type="ECO:0000313" key="1">
    <source>
        <dbReference type="EMBL" id="OGL53249.1"/>
    </source>
</evidence>